<dbReference type="GO" id="GO:0016829">
    <property type="term" value="F:lyase activity"/>
    <property type="evidence" value="ECO:0007669"/>
    <property type="project" value="InterPro"/>
</dbReference>
<dbReference type="AlphaFoldDB" id="M0AH85"/>
<protein>
    <submittedName>
        <fullName evidence="2">Altronate dehydratase</fullName>
    </submittedName>
</protein>
<evidence type="ECO:0000313" key="2">
    <source>
        <dbReference type="EMBL" id="ELY97736.1"/>
    </source>
</evidence>
<evidence type="ECO:0000259" key="1">
    <source>
        <dbReference type="Pfam" id="PF04295"/>
    </source>
</evidence>
<dbReference type="EMBL" id="AOIP01000065">
    <property type="protein sequence ID" value="ELY97736.1"/>
    <property type="molecule type" value="Genomic_DNA"/>
</dbReference>
<accession>M0AH85</accession>
<reference evidence="2 3" key="1">
    <citation type="journal article" date="2014" name="PLoS Genet.">
        <title>Phylogenetically driven sequencing of extremely halophilic archaea reveals strategies for static and dynamic osmo-response.</title>
        <authorList>
            <person name="Becker E.A."/>
            <person name="Seitzer P.M."/>
            <person name="Tritt A."/>
            <person name="Larsen D."/>
            <person name="Krusor M."/>
            <person name="Yao A.I."/>
            <person name="Wu D."/>
            <person name="Madern D."/>
            <person name="Eisen J.A."/>
            <person name="Darling A.E."/>
            <person name="Facciotti M.T."/>
        </authorList>
    </citation>
    <scope>NUCLEOTIDE SEQUENCE [LARGE SCALE GENOMIC DNA]</scope>
    <source>
        <strain evidence="2 3">DSM 13077</strain>
    </source>
</reference>
<name>M0AH85_9EURY</name>
<dbReference type="PATRIC" id="fig|1227491.4.peg.4509"/>
<sequence>MQTFAGYGRDDRQIGVRNCIVVLPTSVATSAVADDIAAGETPVETLSDNIISR</sequence>
<dbReference type="Pfam" id="PF04295">
    <property type="entry name" value="GD_AH_second"/>
    <property type="match status" value="1"/>
</dbReference>
<evidence type="ECO:0000313" key="3">
    <source>
        <dbReference type="Proteomes" id="UP000011591"/>
    </source>
</evidence>
<dbReference type="Proteomes" id="UP000011591">
    <property type="component" value="Unassembled WGS sequence"/>
</dbReference>
<proteinExistence type="predicted"/>
<feature type="domain" description="D-galactarate/Altronate dehydratase second" evidence="1">
    <location>
        <begin position="6"/>
        <end position="38"/>
    </location>
</feature>
<gene>
    <name evidence="2" type="ORF">C480_22409</name>
</gene>
<dbReference type="RefSeq" id="WP_006667840.1">
    <property type="nucleotide sequence ID" value="NZ_AOIP01000065.1"/>
</dbReference>
<comment type="caution">
    <text evidence="2">The sequence shown here is derived from an EMBL/GenBank/DDBJ whole genome shotgun (WGS) entry which is preliminary data.</text>
</comment>
<organism evidence="2 3">
    <name type="scientific">Natrialba aegyptia DSM 13077</name>
    <dbReference type="NCBI Taxonomy" id="1227491"/>
    <lineage>
        <taxon>Archaea</taxon>
        <taxon>Methanobacteriati</taxon>
        <taxon>Methanobacteriota</taxon>
        <taxon>Stenosarchaea group</taxon>
        <taxon>Halobacteria</taxon>
        <taxon>Halobacteriales</taxon>
        <taxon>Natrialbaceae</taxon>
        <taxon>Natrialba</taxon>
    </lineage>
</organism>
<keyword evidence="3" id="KW-1185">Reference proteome</keyword>
<dbReference type="InterPro" id="IPR007392">
    <property type="entry name" value="GD_AH_second"/>
</dbReference>
<dbReference type="OrthoDB" id="381002at2157"/>